<evidence type="ECO:0000313" key="2">
    <source>
        <dbReference type="EMBL" id="KAF2462337.1"/>
    </source>
</evidence>
<keyword evidence="1" id="KW-0732">Signal</keyword>
<reference evidence="2" key="1">
    <citation type="journal article" date="2020" name="Stud. Mycol.">
        <title>101 Dothideomycetes genomes: a test case for predicting lifestyles and emergence of pathogens.</title>
        <authorList>
            <person name="Haridas S."/>
            <person name="Albert R."/>
            <person name="Binder M."/>
            <person name="Bloem J."/>
            <person name="Labutti K."/>
            <person name="Salamov A."/>
            <person name="Andreopoulos B."/>
            <person name="Baker S."/>
            <person name="Barry K."/>
            <person name="Bills G."/>
            <person name="Bluhm B."/>
            <person name="Cannon C."/>
            <person name="Castanera R."/>
            <person name="Culley D."/>
            <person name="Daum C."/>
            <person name="Ezra D."/>
            <person name="Gonzalez J."/>
            <person name="Henrissat B."/>
            <person name="Kuo A."/>
            <person name="Liang C."/>
            <person name="Lipzen A."/>
            <person name="Lutzoni F."/>
            <person name="Magnuson J."/>
            <person name="Mondo S."/>
            <person name="Nolan M."/>
            <person name="Ohm R."/>
            <person name="Pangilinan J."/>
            <person name="Park H.-J."/>
            <person name="Ramirez L."/>
            <person name="Alfaro M."/>
            <person name="Sun H."/>
            <person name="Tritt A."/>
            <person name="Yoshinaga Y."/>
            <person name="Zwiers L.-H."/>
            <person name="Turgeon B."/>
            <person name="Goodwin S."/>
            <person name="Spatafora J."/>
            <person name="Crous P."/>
            <person name="Grigoriev I."/>
        </authorList>
    </citation>
    <scope>NUCLEOTIDE SEQUENCE</scope>
    <source>
        <strain evidence="2">ATCC 16933</strain>
    </source>
</reference>
<name>A0A6A6PF06_9PEZI</name>
<dbReference type="SUPFAM" id="SSF51338">
    <property type="entry name" value="Composite domain of metallo-dependent hydrolases"/>
    <property type="match status" value="1"/>
</dbReference>
<dbReference type="GO" id="GO:0016810">
    <property type="term" value="F:hydrolase activity, acting on carbon-nitrogen (but not peptide) bonds"/>
    <property type="evidence" value="ECO:0007669"/>
    <property type="project" value="InterPro"/>
</dbReference>
<feature type="chain" id="PRO_5025487880" evidence="1">
    <location>
        <begin position="19"/>
        <end position="151"/>
    </location>
</feature>
<accession>A0A6A6PF06</accession>
<dbReference type="EMBL" id="MU001670">
    <property type="protein sequence ID" value="KAF2462337.1"/>
    <property type="molecule type" value="Genomic_DNA"/>
</dbReference>
<evidence type="ECO:0000256" key="1">
    <source>
        <dbReference type="SAM" id="SignalP"/>
    </source>
</evidence>
<evidence type="ECO:0000313" key="3">
    <source>
        <dbReference type="Proteomes" id="UP000799766"/>
    </source>
</evidence>
<feature type="signal peptide" evidence="1">
    <location>
        <begin position="1"/>
        <end position="18"/>
    </location>
</feature>
<proteinExistence type="predicted"/>
<dbReference type="Proteomes" id="UP000799766">
    <property type="component" value="Unassembled WGS sequence"/>
</dbReference>
<dbReference type="InterPro" id="IPR011059">
    <property type="entry name" value="Metal-dep_hydrolase_composite"/>
</dbReference>
<gene>
    <name evidence="2" type="ORF">BDY21DRAFT_360275</name>
</gene>
<sequence length="151" mass="14819">MGLPAPLAVALLTAAAGAGRLSVDRNGGPSGGRQNMLVAAADAAGVAAAGKAAQAAAEEVGIEVADWAGPVVGPGVADSAAHVAEEGNSEVGYMPEAGQDMVPCEVQSSAAADRRSAAVREAVGMALADIEAAGTWRRIEVGLVDPDTNMT</sequence>
<organism evidence="2 3">
    <name type="scientific">Lineolata rhizophorae</name>
    <dbReference type="NCBI Taxonomy" id="578093"/>
    <lineage>
        <taxon>Eukaryota</taxon>
        <taxon>Fungi</taxon>
        <taxon>Dikarya</taxon>
        <taxon>Ascomycota</taxon>
        <taxon>Pezizomycotina</taxon>
        <taxon>Dothideomycetes</taxon>
        <taxon>Dothideomycetes incertae sedis</taxon>
        <taxon>Lineolatales</taxon>
        <taxon>Lineolataceae</taxon>
        <taxon>Lineolata</taxon>
    </lineage>
</organism>
<keyword evidence="3" id="KW-1185">Reference proteome</keyword>
<protein>
    <submittedName>
        <fullName evidence="2">Uncharacterized protein</fullName>
    </submittedName>
</protein>
<dbReference type="AlphaFoldDB" id="A0A6A6PF06"/>